<dbReference type="EMBL" id="BGJZ01000282">
    <property type="protein sequence ID" value="GBH11823.1"/>
    <property type="molecule type" value="Genomic_DNA"/>
</dbReference>
<dbReference type="Proteomes" id="UP000247480">
    <property type="component" value="Unassembled WGS sequence"/>
</dbReference>
<evidence type="ECO:0000313" key="1">
    <source>
        <dbReference type="EMBL" id="GBH11823.1"/>
    </source>
</evidence>
<accession>A0A2V0QFB4</accession>
<organism evidence="1 2">
    <name type="scientific">Pseudomonas syringae pv. actinidiae</name>
    <dbReference type="NCBI Taxonomy" id="103796"/>
    <lineage>
        <taxon>Bacteria</taxon>
        <taxon>Pseudomonadati</taxon>
        <taxon>Pseudomonadota</taxon>
        <taxon>Gammaproteobacteria</taxon>
        <taxon>Pseudomonadales</taxon>
        <taxon>Pseudomonadaceae</taxon>
        <taxon>Pseudomonas</taxon>
        <taxon>Pseudomonas syringae</taxon>
    </lineage>
</organism>
<dbReference type="RefSeq" id="WP_003383323.1">
    <property type="nucleotide sequence ID" value="NZ_AP019411.1"/>
</dbReference>
<sequence length="40" mass="4271">MVLTDTAIKQAKPASKPWGWLISAGAHDGFEALAFPFLLA</sequence>
<protein>
    <submittedName>
        <fullName evidence="1">Integrase</fullName>
    </submittedName>
</protein>
<dbReference type="AlphaFoldDB" id="A0A2V0QFB4"/>
<evidence type="ECO:0000313" key="2">
    <source>
        <dbReference type="Proteomes" id="UP000247480"/>
    </source>
</evidence>
<proteinExistence type="predicted"/>
<comment type="caution">
    <text evidence="1">The sequence shown here is derived from an EMBL/GenBank/DDBJ whole genome shotgun (WGS) entry which is preliminary data.</text>
</comment>
<name>A0A2V0QFB4_PSESF</name>
<reference evidence="1 2" key="1">
    <citation type="submission" date="2018-04" db="EMBL/GenBank/DDBJ databases">
        <title>Draft genome sequence of Pseudomonas syringae pv. actinidiae biovar 1 strains isolated from kiwifruit in Kagawa prefecture.</title>
        <authorList>
            <person name="Tabuchi M."/>
            <person name="Saito M."/>
            <person name="Fujiwara S."/>
            <person name="Sasa N."/>
            <person name="Akimitsu K."/>
            <person name="Gomi K."/>
            <person name="Konishi-Sugita S."/>
            <person name="Hamano K."/>
            <person name="Kataoka I."/>
        </authorList>
    </citation>
    <scope>NUCLEOTIDE SEQUENCE [LARGE SCALE GENOMIC DNA]</scope>
    <source>
        <strain evidence="1 2">MAFF212206</strain>
    </source>
</reference>
<gene>
    <name evidence="1" type="ORF">KPSA1_05275</name>
</gene>